<dbReference type="Proteomes" id="UP000515151">
    <property type="component" value="Chromosome 7"/>
</dbReference>
<sequence>MEEVDETEAEPQFRVQSRCDYRDKHLFLTAMRFSLHTLRVYMACILQGHRIGVEYYDSSIRQLNELEVWEDMTSDFPMIDLVKYQAKPLVIYTSTKSEEPFLAASERSDRTSEEAPTVKLVKSSLFSYEQAWHRNEKTEDTHCNFSY</sequence>
<reference evidence="1" key="1">
    <citation type="journal article" date="2020" name="Plant Biotechnol. J.">
        <title>The pomegranate (Punica granatum L.) draft genome dissects genetic divergence between soft- and hard-seeded cultivars.</title>
        <authorList>
            <person name="Luo X."/>
            <person name="Li H."/>
            <person name="Wu Z."/>
            <person name="Yao W."/>
            <person name="Zhao P."/>
            <person name="Cao D."/>
            <person name="Yu H."/>
            <person name="Li K."/>
            <person name="Poudel K."/>
            <person name="Zhao D."/>
            <person name="Zhang F."/>
            <person name="Xia X."/>
            <person name="Chen L."/>
            <person name="Wang Q."/>
            <person name="Jing D."/>
            <person name="Cao S."/>
        </authorList>
    </citation>
    <scope>NUCLEOTIDE SEQUENCE [LARGE SCALE GENOMIC DNA]</scope>
    <source>
        <strain evidence="1">cv. Tunisia</strain>
    </source>
</reference>
<dbReference type="GeneID" id="116213513"/>
<reference evidence="2" key="2">
    <citation type="submission" date="2025-08" db="UniProtKB">
        <authorList>
            <consortium name="RefSeq"/>
        </authorList>
    </citation>
    <scope>IDENTIFICATION</scope>
    <source>
        <tissue evidence="2">Leaf</tissue>
    </source>
</reference>
<organism evidence="1 2">
    <name type="scientific">Punica granatum</name>
    <name type="common">Pomegranate</name>
    <dbReference type="NCBI Taxonomy" id="22663"/>
    <lineage>
        <taxon>Eukaryota</taxon>
        <taxon>Viridiplantae</taxon>
        <taxon>Streptophyta</taxon>
        <taxon>Embryophyta</taxon>
        <taxon>Tracheophyta</taxon>
        <taxon>Spermatophyta</taxon>
        <taxon>Magnoliopsida</taxon>
        <taxon>eudicotyledons</taxon>
        <taxon>Gunneridae</taxon>
        <taxon>Pentapetalae</taxon>
        <taxon>rosids</taxon>
        <taxon>malvids</taxon>
        <taxon>Myrtales</taxon>
        <taxon>Lythraceae</taxon>
        <taxon>Punica</taxon>
    </lineage>
</organism>
<gene>
    <name evidence="2" type="primary">LOC116213513</name>
</gene>
<dbReference type="OrthoDB" id="29596at2759"/>
<evidence type="ECO:0000313" key="2">
    <source>
        <dbReference type="RefSeq" id="XP_031404354.1"/>
    </source>
</evidence>
<dbReference type="RefSeq" id="XP_031404354.1">
    <property type="nucleotide sequence ID" value="XM_031548494.1"/>
</dbReference>
<dbReference type="AlphaFoldDB" id="A0A6P8ECT7"/>
<protein>
    <submittedName>
        <fullName evidence="2">DNA mismatch repair protein MSH5-like</fullName>
    </submittedName>
</protein>
<proteinExistence type="predicted"/>
<accession>A0A6P8ECT7</accession>
<evidence type="ECO:0000313" key="1">
    <source>
        <dbReference type="Proteomes" id="UP000515151"/>
    </source>
</evidence>
<keyword evidence="1" id="KW-1185">Reference proteome</keyword>
<name>A0A6P8ECT7_PUNGR</name>